<dbReference type="EMBL" id="ACBZ01000011">
    <property type="protein sequence ID" value="EEG50748.1"/>
    <property type="molecule type" value="Genomic_DNA"/>
</dbReference>
<proteinExistence type="predicted"/>
<sequence>MAFDLNDLGYEKDSKERMPWEHYTEAYQKADPEEISRRLNLPYDETRKVLTVYFLGSTYEISWPDFQVSHLDDSVGYYPLEEMIYAKILVIRYLLEAVDSTPSGAYKTYREMPWGEVYLRQFDGRCIKRLAFSYGNRLEQFEKTMERMQARKTKFGDCSYEVELVKNYFVQFILWEGDEEFPPSSQILFSDNFPTSFSAEDMAVVGDVTIGTMKEIGKIL</sequence>
<gene>
    <name evidence="2" type="ORF">RUMHYD_00323</name>
</gene>
<protein>
    <recommendedName>
        <fullName evidence="1">DUF3786 domain-containing protein</fullName>
    </recommendedName>
</protein>
<dbReference type="HOGENOM" id="CLU_106581_0_1_9"/>
<dbReference type="eggNOG" id="ENOG5032A20">
    <property type="taxonomic scope" value="Bacteria"/>
</dbReference>
<evidence type="ECO:0000259" key="1">
    <source>
        <dbReference type="Pfam" id="PF12654"/>
    </source>
</evidence>
<keyword evidence="3" id="KW-1185">Reference proteome</keyword>
<dbReference type="PATRIC" id="fig|476272.21.peg.3329"/>
<comment type="caution">
    <text evidence="2">The sequence shown here is derived from an EMBL/GenBank/DDBJ whole genome shotgun (WGS) entry which is preliminary data.</text>
</comment>
<name>C0CHK9_BLAHS</name>
<reference evidence="2 3" key="1">
    <citation type="submission" date="2009-01" db="EMBL/GenBank/DDBJ databases">
        <authorList>
            <person name="Fulton L."/>
            <person name="Clifton S."/>
            <person name="Fulton B."/>
            <person name="Xu J."/>
            <person name="Minx P."/>
            <person name="Pepin K.H."/>
            <person name="Johnson M."/>
            <person name="Bhonagiri V."/>
            <person name="Nash W.E."/>
            <person name="Mardis E.R."/>
            <person name="Wilson R.K."/>
        </authorList>
    </citation>
    <scope>NUCLEOTIDE SEQUENCE [LARGE SCALE GENOMIC DNA]</scope>
    <source>
        <strain evidence="3">DSM 10507 / JCM 14656 / S5a33</strain>
    </source>
</reference>
<reference evidence="2 3" key="2">
    <citation type="submission" date="2009-02" db="EMBL/GenBank/DDBJ databases">
        <title>Draft genome sequence of Blautia hydrogenotrophica DSM 10507 (Ruminococcus hydrogenotrophicus DSM 10507).</title>
        <authorList>
            <person name="Sudarsanam P."/>
            <person name="Ley R."/>
            <person name="Guruge J."/>
            <person name="Turnbaugh P.J."/>
            <person name="Mahowald M."/>
            <person name="Liep D."/>
            <person name="Gordon J."/>
        </authorList>
    </citation>
    <scope>NUCLEOTIDE SEQUENCE [LARGE SCALE GENOMIC DNA]</scope>
    <source>
        <strain evidence="3">DSM 10507 / JCM 14656 / S5a33</strain>
    </source>
</reference>
<dbReference type="InterPro" id="IPR024264">
    <property type="entry name" value="DUF3786"/>
</dbReference>
<feature type="domain" description="DUF3786" evidence="1">
    <location>
        <begin position="31"/>
        <end position="210"/>
    </location>
</feature>
<dbReference type="Pfam" id="PF12654">
    <property type="entry name" value="DUF3786"/>
    <property type="match status" value="1"/>
</dbReference>
<dbReference type="GeneID" id="86821591"/>
<evidence type="ECO:0000313" key="3">
    <source>
        <dbReference type="Proteomes" id="UP000003100"/>
    </source>
</evidence>
<dbReference type="AlphaFoldDB" id="C0CHK9"/>
<dbReference type="Proteomes" id="UP000003100">
    <property type="component" value="Unassembled WGS sequence"/>
</dbReference>
<organism evidence="2 3">
    <name type="scientific">Blautia hydrogenotrophica (strain DSM 10507 / JCM 14656 / S5a33)</name>
    <name type="common">Ruminococcus hydrogenotrophicus</name>
    <dbReference type="NCBI Taxonomy" id="476272"/>
    <lineage>
        <taxon>Bacteria</taxon>
        <taxon>Bacillati</taxon>
        <taxon>Bacillota</taxon>
        <taxon>Clostridia</taxon>
        <taxon>Lachnospirales</taxon>
        <taxon>Lachnospiraceae</taxon>
        <taxon>Blautia</taxon>
    </lineage>
</organism>
<dbReference type="RefSeq" id="WP_005945353.1">
    <property type="nucleotide sequence ID" value="NZ_CP136423.1"/>
</dbReference>
<evidence type="ECO:0000313" key="2">
    <source>
        <dbReference type="EMBL" id="EEG50748.1"/>
    </source>
</evidence>
<accession>C0CHK9</accession>